<dbReference type="InterPro" id="IPR045774">
    <property type="entry name" value="MCCA_BT_dom"/>
</dbReference>
<dbReference type="EMBL" id="JBBNAF010000013">
    <property type="protein sequence ID" value="KAK9086844.1"/>
    <property type="molecule type" value="Genomic_DNA"/>
</dbReference>
<dbReference type="Gene3D" id="2.40.50.100">
    <property type="match status" value="1"/>
</dbReference>
<evidence type="ECO:0000313" key="2">
    <source>
        <dbReference type="EMBL" id="KAK9086844.1"/>
    </source>
</evidence>
<reference evidence="2 3" key="1">
    <citation type="submission" date="2024-01" db="EMBL/GenBank/DDBJ databases">
        <title>Genome assemblies of Stephania.</title>
        <authorList>
            <person name="Yang L."/>
        </authorList>
    </citation>
    <scope>NUCLEOTIDE SEQUENCE [LARGE SCALE GENOMIC DNA]</scope>
    <source>
        <strain evidence="2">YNDBR</strain>
        <tissue evidence="2">Leaf</tissue>
    </source>
</reference>
<keyword evidence="3" id="KW-1185">Reference proteome</keyword>
<gene>
    <name evidence="2" type="ORF">Syun_029238</name>
</gene>
<dbReference type="Pfam" id="PF19331">
    <property type="entry name" value="MCCA_BT"/>
    <property type="match status" value="1"/>
</dbReference>
<sequence>MAGLVVKHVVKAPRSGCVHQLKVNTGQQVFDNNVLFVIEIADSSSSRHEVKVTPLGQNDFRTEIDDLSIDIYVAVYNKYVVKAPHSGRVHQLKVNTSQQVFDNNVLFVIKVPFLNYNYFLRNLVSHILIPLREKDCISF</sequence>
<comment type="caution">
    <text evidence="2">The sequence shown here is derived from an EMBL/GenBank/DDBJ whole genome shotgun (WGS) entry which is preliminary data.</text>
</comment>
<proteinExistence type="predicted"/>
<evidence type="ECO:0000259" key="1">
    <source>
        <dbReference type="Pfam" id="PF19331"/>
    </source>
</evidence>
<accession>A0AAP0ED87</accession>
<dbReference type="Proteomes" id="UP001420932">
    <property type="component" value="Unassembled WGS sequence"/>
</dbReference>
<name>A0AAP0ED87_9MAGN</name>
<protein>
    <recommendedName>
        <fullName evidence="1">Methylcrotonoyl-CoA carboxylase subunit alpha BT domain-containing protein</fullName>
    </recommendedName>
</protein>
<dbReference type="AlphaFoldDB" id="A0AAP0ED87"/>
<organism evidence="2 3">
    <name type="scientific">Stephania yunnanensis</name>
    <dbReference type="NCBI Taxonomy" id="152371"/>
    <lineage>
        <taxon>Eukaryota</taxon>
        <taxon>Viridiplantae</taxon>
        <taxon>Streptophyta</taxon>
        <taxon>Embryophyta</taxon>
        <taxon>Tracheophyta</taxon>
        <taxon>Spermatophyta</taxon>
        <taxon>Magnoliopsida</taxon>
        <taxon>Ranunculales</taxon>
        <taxon>Menispermaceae</taxon>
        <taxon>Menispermoideae</taxon>
        <taxon>Cissampelideae</taxon>
        <taxon>Stephania</taxon>
    </lineage>
</organism>
<evidence type="ECO:0000313" key="3">
    <source>
        <dbReference type="Proteomes" id="UP001420932"/>
    </source>
</evidence>
<feature type="domain" description="Methylcrotonoyl-CoA carboxylase subunit alpha BT" evidence="1">
    <location>
        <begin position="31"/>
        <end position="83"/>
    </location>
</feature>